<feature type="transmembrane region" description="Helical" evidence="2">
    <location>
        <begin position="28"/>
        <end position="51"/>
    </location>
</feature>
<keyword evidence="2" id="KW-1133">Transmembrane helix</keyword>
<gene>
    <name evidence="3" type="ORF">CPB84DRAFT_1155373</name>
</gene>
<name>A0A9P5NJL7_GYMJU</name>
<organism evidence="3 4">
    <name type="scientific">Gymnopilus junonius</name>
    <name type="common">Spectacular rustgill mushroom</name>
    <name type="synonym">Gymnopilus spectabilis subsp. junonius</name>
    <dbReference type="NCBI Taxonomy" id="109634"/>
    <lineage>
        <taxon>Eukaryota</taxon>
        <taxon>Fungi</taxon>
        <taxon>Dikarya</taxon>
        <taxon>Basidiomycota</taxon>
        <taxon>Agaricomycotina</taxon>
        <taxon>Agaricomycetes</taxon>
        <taxon>Agaricomycetidae</taxon>
        <taxon>Agaricales</taxon>
        <taxon>Agaricineae</taxon>
        <taxon>Hymenogastraceae</taxon>
        <taxon>Gymnopilus</taxon>
    </lineage>
</organism>
<dbReference type="Proteomes" id="UP000724874">
    <property type="component" value="Unassembled WGS sequence"/>
</dbReference>
<evidence type="ECO:0000313" key="3">
    <source>
        <dbReference type="EMBL" id="KAF8898257.1"/>
    </source>
</evidence>
<reference evidence="3" key="1">
    <citation type="submission" date="2020-11" db="EMBL/GenBank/DDBJ databases">
        <authorList>
            <consortium name="DOE Joint Genome Institute"/>
            <person name="Ahrendt S."/>
            <person name="Riley R."/>
            <person name="Andreopoulos W."/>
            <person name="LaButti K."/>
            <person name="Pangilinan J."/>
            <person name="Ruiz-duenas F.J."/>
            <person name="Barrasa J.M."/>
            <person name="Sanchez-Garcia M."/>
            <person name="Camarero S."/>
            <person name="Miyauchi S."/>
            <person name="Serrano A."/>
            <person name="Linde D."/>
            <person name="Babiker R."/>
            <person name="Drula E."/>
            <person name="Ayuso-Fernandez I."/>
            <person name="Pacheco R."/>
            <person name="Padilla G."/>
            <person name="Ferreira P."/>
            <person name="Barriuso J."/>
            <person name="Kellner H."/>
            <person name="Castanera R."/>
            <person name="Alfaro M."/>
            <person name="Ramirez L."/>
            <person name="Pisabarro A.G."/>
            <person name="Kuo A."/>
            <person name="Tritt A."/>
            <person name="Lipzen A."/>
            <person name="He G."/>
            <person name="Yan M."/>
            <person name="Ng V."/>
            <person name="Cullen D."/>
            <person name="Martin F."/>
            <person name="Rosso M.-N."/>
            <person name="Henrissat B."/>
            <person name="Hibbett D."/>
            <person name="Martinez A.T."/>
            <person name="Grigoriev I.V."/>
        </authorList>
    </citation>
    <scope>NUCLEOTIDE SEQUENCE</scope>
    <source>
        <strain evidence="3">AH 44721</strain>
    </source>
</reference>
<keyword evidence="2" id="KW-0812">Transmembrane</keyword>
<evidence type="ECO:0000256" key="1">
    <source>
        <dbReference type="SAM" id="MobiDB-lite"/>
    </source>
</evidence>
<keyword evidence="4" id="KW-1185">Reference proteome</keyword>
<sequence>MGLYTLIDLMCECILIYRCWIMWKGRPLLTVVPSILAFASFATGFAVFAGLSSKSARRQALPMSPWWSSLWMASFALSMSVNFILTGLLIARVWLLYKSVSDTPGHVTRVHFGRIITALVESGAVLFFFQTLYLVNFCLGNTPFDVDSSPCAMVYGITPTLLYVIIALRDTVNPIHTNELPTHLYFIDRDRDHDNATHVSSTTVTVELGRTSMSSEGAFSSEEKDDIDARHDNSDP</sequence>
<evidence type="ECO:0000313" key="4">
    <source>
        <dbReference type="Proteomes" id="UP000724874"/>
    </source>
</evidence>
<dbReference type="AlphaFoldDB" id="A0A9P5NJL7"/>
<dbReference type="OrthoDB" id="3341077at2759"/>
<comment type="caution">
    <text evidence="3">The sequence shown here is derived from an EMBL/GenBank/DDBJ whole genome shotgun (WGS) entry which is preliminary data.</text>
</comment>
<keyword evidence="2" id="KW-0472">Membrane</keyword>
<feature type="transmembrane region" description="Helical" evidence="2">
    <location>
        <begin position="71"/>
        <end position="95"/>
    </location>
</feature>
<accession>A0A9P5NJL7</accession>
<evidence type="ECO:0000256" key="2">
    <source>
        <dbReference type="SAM" id="Phobius"/>
    </source>
</evidence>
<proteinExistence type="predicted"/>
<protein>
    <submittedName>
        <fullName evidence="3">Uncharacterized protein</fullName>
    </submittedName>
</protein>
<dbReference type="EMBL" id="JADNYJ010000054">
    <property type="protein sequence ID" value="KAF8898257.1"/>
    <property type="molecule type" value="Genomic_DNA"/>
</dbReference>
<feature type="transmembrane region" description="Helical" evidence="2">
    <location>
        <begin position="115"/>
        <end position="135"/>
    </location>
</feature>
<feature type="compositionally biased region" description="Basic and acidic residues" evidence="1">
    <location>
        <begin position="227"/>
        <end position="236"/>
    </location>
</feature>
<feature type="region of interest" description="Disordered" evidence="1">
    <location>
        <begin position="212"/>
        <end position="236"/>
    </location>
</feature>